<gene>
    <name evidence="2" type="ORF">FO442_05610</name>
</gene>
<evidence type="ECO:0000256" key="1">
    <source>
        <dbReference type="SAM" id="Phobius"/>
    </source>
</evidence>
<feature type="transmembrane region" description="Helical" evidence="1">
    <location>
        <begin position="12"/>
        <end position="29"/>
    </location>
</feature>
<keyword evidence="1" id="KW-0812">Transmembrane</keyword>
<sequence length="178" mass="20809">MNQIETNKHVSRYYKISINFGLFYYYYNSKTFRFQKKISPYLVGVLYALLNLLTGLFWGFLGILRKFRGLRNTFQAIGINLSGGEDITKLDLESNFDKYTVYIYNNLDRASSNEMSLSDVEIILDIQEIYSETNTELFTATNIHFILDNLSKVNLDRLTEKHIESVFYAIGIHDKYNS</sequence>
<reference evidence="2 3" key="1">
    <citation type="submission" date="2019-07" db="EMBL/GenBank/DDBJ databases">
        <authorList>
            <person name="Huq M.A."/>
        </authorList>
    </citation>
    <scope>NUCLEOTIDE SEQUENCE [LARGE SCALE GENOMIC DNA]</scope>
    <source>
        <strain evidence="2 3">MAH-3</strain>
    </source>
</reference>
<evidence type="ECO:0000313" key="3">
    <source>
        <dbReference type="Proteomes" id="UP000316008"/>
    </source>
</evidence>
<dbReference type="EMBL" id="VLPL01000002">
    <property type="protein sequence ID" value="TSJ46635.1"/>
    <property type="molecule type" value="Genomic_DNA"/>
</dbReference>
<name>A0A556N3G3_9FLAO</name>
<organism evidence="2 3">
    <name type="scientific">Fluviicola chungangensis</name>
    <dbReference type="NCBI Taxonomy" id="2597671"/>
    <lineage>
        <taxon>Bacteria</taxon>
        <taxon>Pseudomonadati</taxon>
        <taxon>Bacteroidota</taxon>
        <taxon>Flavobacteriia</taxon>
        <taxon>Flavobacteriales</taxon>
        <taxon>Crocinitomicaceae</taxon>
        <taxon>Fluviicola</taxon>
    </lineage>
</organism>
<dbReference type="Proteomes" id="UP000316008">
    <property type="component" value="Unassembled WGS sequence"/>
</dbReference>
<comment type="caution">
    <text evidence="2">The sequence shown here is derived from an EMBL/GenBank/DDBJ whole genome shotgun (WGS) entry which is preliminary data.</text>
</comment>
<evidence type="ECO:0000313" key="2">
    <source>
        <dbReference type="EMBL" id="TSJ46635.1"/>
    </source>
</evidence>
<feature type="transmembrane region" description="Helical" evidence="1">
    <location>
        <begin position="41"/>
        <end position="64"/>
    </location>
</feature>
<dbReference type="RefSeq" id="WP_144332172.1">
    <property type="nucleotide sequence ID" value="NZ_VLPL01000002.1"/>
</dbReference>
<accession>A0A556N3G3</accession>
<protein>
    <submittedName>
        <fullName evidence="2">Uncharacterized protein</fullName>
    </submittedName>
</protein>
<dbReference type="AlphaFoldDB" id="A0A556N3G3"/>
<keyword evidence="1" id="KW-0472">Membrane</keyword>
<keyword evidence="3" id="KW-1185">Reference proteome</keyword>
<keyword evidence="1" id="KW-1133">Transmembrane helix</keyword>
<proteinExistence type="predicted"/>